<dbReference type="EMBL" id="JAYWIO010000003">
    <property type="protein sequence ID" value="KAK7275831.1"/>
    <property type="molecule type" value="Genomic_DNA"/>
</dbReference>
<keyword evidence="2" id="KW-0812">Transmembrane</keyword>
<name>A0AAN9IK66_CROPI</name>
<keyword evidence="2" id="KW-0472">Membrane</keyword>
<keyword evidence="4" id="KW-1185">Reference proteome</keyword>
<sequence>MTCTTAAPSERRPRSLSLSFHNNNNDIQNPNGEEREKKRKENGRRENLRERNKEPNNPIILSVSLFTLLPSSPHFLSFFLFFIFCFRALSGIYIFFVCIYII</sequence>
<accession>A0AAN9IK66</accession>
<evidence type="ECO:0008006" key="5">
    <source>
        <dbReference type="Google" id="ProtNLM"/>
    </source>
</evidence>
<dbReference type="AlphaFoldDB" id="A0AAN9IK66"/>
<evidence type="ECO:0000313" key="3">
    <source>
        <dbReference type="EMBL" id="KAK7275831.1"/>
    </source>
</evidence>
<comment type="caution">
    <text evidence="3">The sequence shown here is derived from an EMBL/GenBank/DDBJ whole genome shotgun (WGS) entry which is preliminary data.</text>
</comment>
<proteinExistence type="predicted"/>
<gene>
    <name evidence="3" type="ORF">RIF29_16956</name>
</gene>
<keyword evidence="2" id="KW-1133">Transmembrane helix</keyword>
<reference evidence="3 4" key="1">
    <citation type="submission" date="2024-01" db="EMBL/GenBank/DDBJ databases">
        <title>The genomes of 5 underutilized Papilionoideae crops provide insights into root nodulation and disease resistanc.</title>
        <authorList>
            <person name="Yuan L."/>
        </authorList>
    </citation>
    <scope>NUCLEOTIDE SEQUENCE [LARGE SCALE GENOMIC DNA]</scope>
    <source>
        <strain evidence="3">ZHUSHIDOU_FW_LH</strain>
        <tissue evidence="3">Leaf</tissue>
    </source>
</reference>
<organism evidence="3 4">
    <name type="scientific">Crotalaria pallida</name>
    <name type="common">Smooth rattlebox</name>
    <name type="synonym">Crotalaria striata</name>
    <dbReference type="NCBI Taxonomy" id="3830"/>
    <lineage>
        <taxon>Eukaryota</taxon>
        <taxon>Viridiplantae</taxon>
        <taxon>Streptophyta</taxon>
        <taxon>Embryophyta</taxon>
        <taxon>Tracheophyta</taxon>
        <taxon>Spermatophyta</taxon>
        <taxon>Magnoliopsida</taxon>
        <taxon>eudicotyledons</taxon>
        <taxon>Gunneridae</taxon>
        <taxon>Pentapetalae</taxon>
        <taxon>rosids</taxon>
        <taxon>fabids</taxon>
        <taxon>Fabales</taxon>
        <taxon>Fabaceae</taxon>
        <taxon>Papilionoideae</taxon>
        <taxon>50 kb inversion clade</taxon>
        <taxon>genistoids sensu lato</taxon>
        <taxon>core genistoids</taxon>
        <taxon>Crotalarieae</taxon>
        <taxon>Crotalaria</taxon>
    </lineage>
</organism>
<protein>
    <recommendedName>
        <fullName evidence="5">Transmembrane protein</fullName>
    </recommendedName>
</protein>
<evidence type="ECO:0000256" key="2">
    <source>
        <dbReference type="SAM" id="Phobius"/>
    </source>
</evidence>
<feature type="transmembrane region" description="Helical" evidence="2">
    <location>
        <begin position="75"/>
        <end position="101"/>
    </location>
</feature>
<evidence type="ECO:0000256" key="1">
    <source>
        <dbReference type="SAM" id="MobiDB-lite"/>
    </source>
</evidence>
<feature type="region of interest" description="Disordered" evidence="1">
    <location>
        <begin position="1"/>
        <end position="51"/>
    </location>
</feature>
<evidence type="ECO:0000313" key="4">
    <source>
        <dbReference type="Proteomes" id="UP001372338"/>
    </source>
</evidence>
<dbReference type="Proteomes" id="UP001372338">
    <property type="component" value="Unassembled WGS sequence"/>
</dbReference>